<reference evidence="1 2" key="1">
    <citation type="journal article" date="2017" name="Water Res.">
        <title>Discovery and metagenomic analysis of an anammox bacterial enrichment related to Candidatus "Brocadia caroliniensis" in a full-scale glycerol-fed nitritation-denitritation separate centrate treatment process.</title>
        <authorList>
            <person name="Park H."/>
            <person name="Brotto A.C."/>
            <person name="van Loosdrecht M.C."/>
            <person name="Chandran K."/>
        </authorList>
    </citation>
    <scope>NUCLEOTIDE SEQUENCE [LARGE SCALE GENOMIC DNA]</scope>
    <source>
        <strain evidence="1">26THWARD</strain>
    </source>
</reference>
<proteinExistence type="predicted"/>
<sequence length="66" mass="8062">MRNKKIISKNVLNTRKILQKQGYGERKLDMLYMEKQLKMNKTFFRKLANTFNRVKVRPIIINDKEF</sequence>
<evidence type="ECO:0000313" key="1">
    <source>
        <dbReference type="EMBL" id="OOP56238.1"/>
    </source>
</evidence>
<dbReference type="AlphaFoldDB" id="A0A1V4ASW7"/>
<evidence type="ECO:0000313" key="2">
    <source>
        <dbReference type="Proteomes" id="UP000189681"/>
    </source>
</evidence>
<organism evidence="1 2">
    <name type="scientific">Candidatus Brocadia carolinensis</name>
    <dbReference type="NCBI Taxonomy" id="1004156"/>
    <lineage>
        <taxon>Bacteria</taxon>
        <taxon>Pseudomonadati</taxon>
        <taxon>Planctomycetota</taxon>
        <taxon>Candidatus Brocadiia</taxon>
        <taxon>Candidatus Brocadiales</taxon>
        <taxon>Candidatus Brocadiaceae</taxon>
        <taxon>Candidatus Brocadia</taxon>
    </lineage>
</organism>
<name>A0A1V4ASW7_9BACT</name>
<gene>
    <name evidence="1" type="ORF">AYP45_10210</name>
</gene>
<dbReference type="EMBL" id="AYTS01000088">
    <property type="protein sequence ID" value="OOP56238.1"/>
    <property type="molecule type" value="Genomic_DNA"/>
</dbReference>
<accession>A0A1V4ASW7</accession>
<protein>
    <submittedName>
        <fullName evidence="1">Uncharacterized protein</fullName>
    </submittedName>
</protein>
<comment type="caution">
    <text evidence="1">The sequence shown here is derived from an EMBL/GenBank/DDBJ whole genome shotgun (WGS) entry which is preliminary data.</text>
</comment>
<dbReference type="Proteomes" id="UP000189681">
    <property type="component" value="Unassembled WGS sequence"/>
</dbReference>